<sequence length="50" mass="5513">MTICSPTHLEFAFGVGDMPTVTTHVGLDTKLATKTQTVSTNLEKLRVEHR</sequence>
<reference evidence="1 2" key="1">
    <citation type="submission" date="2019-04" db="EMBL/GenBank/DDBJ databases">
        <title>An improved genome assembly and genetic linkage map for asparagus bean, Vigna unguiculata ssp. sesquipedialis.</title>
        <authorList>
            <person name="Xia Q."/>
            <person name="Zhang R."/>
            <person name="Dong Y."/>
        </authorList>
    </citation>
    <scope>NUCLEOTIDE SEQUENCE [LARGE SCALE GENOMIC DNA]</scope>
    <source>
        <tissue evidence="1">Leaf</tissue>
    </source>
</reference>
<organism evidence="1 2">
    <name type="scientific">Vigna unguiculata</name>
    <name type="common">Cowpea</name>
    <dbReference type="NCBI Taxonomy" id="3917"/>
    <lineage>
        <taxon>Eukaryota</taxon>
        <taxon>Viridiplantae</taxon>
        <taxon>Streptophyta</taxon>
        <taxon>Embryophyta</taxon>
        <taxon>Tracheophyta</taxon>
        <taxon>Spermatophyta</taxon>
        <taxon>Magnoliopsida</taxon>
        <taxon>eudicotyledons</taxon>
        <taxon>Gunneridae</taxon>
        <taxon>Pentapetalae</taxon>
        <taxon>rosids</taxon>
        <taxon>fabids</taxon>
        <taxon>Fabales</taxon>
        <taxon>Fabaceae</taxon>
        <taxon>Papilionoideae</taxon>
        <taxon>50 kb inversion clade</taxon>
        <taxon>NPAAA clade</taxon>
        <taxon>indigoferoid/millettioid clade</taxon>
        <taxon>Phaseoleae</taxon>
        <taxon>Vigna</taxon>
    </lineage>
</organism>
<name>A0A4D6NDD8_VIGUN</name>
<dbReference type="AlphaFoldDB" id="A0A4D6NDD8"/>
<gene>
    <name evidence="1" type="ORF">DEO72_LG10g1150</name>
</gene>
<dbReference type="EMBL" id="CP039354">
    <property type="protein sequence ID" value="QCE09927.1"/>
    <property type="molecule type" value="Genomic_DNA"/>
</dbReference>
<keyword evidence="2" id="KW-1185">Reference proteome</keyword>
<evidence type="ECO:0000313" key="2">
    <source>
        <dbReference type="Proteomes" id="UP000501690"/>
    </source>
</evidence>
<protein>
    <submittedName>
        <fullName evidence="1">Uncharacterized protein</fullName>
    </submittedName>
</protein>
<evidence type="ECO:0000313" key="1">
    <source>
        <dbReference type="EMBL" id="QCE09927.1"/>
    </source>
</evidence>
<proteinExistence type="predicted"/>
<accession>A0A4D6NDD8</accession>
<dbReference type="Proteomes" id="UP000501690">
    <property type="component" value="Linkage Group LG10"/>
</dbReference>